<evidence type="ECO:0000313" key="2">
    <source>
        <dbReference type="EMBL" id="MBX8645072.1"/>
    </source>
</evidence>
<protein>
    <submittedName>
        <fullName evidence="1">Uncharacterized protein</fullName>
    </submittedName>
</protein>
<evidence type="ECO:0000313" key="1">
    <source>
        <dbReference type="EMBL" id="MBX8632484.1"/>
    </source>
</evidence>
<gene>
    <name evidence="1" type="ORF">J9259_08240</name>
    <name evidence="2" type="ORF">KIY12_10220</name>
</gene>
<dbReference type="EMBL" id="JAHEAC010000163">
    <property type="protein sequence ID" value="MBX8645072.1"/>
    <property type="molecule type" value="Genomic_DNA"/>
</dbReference>
<sequence length="76" mass="8962">MAIKGKGDEWIYVYAVKSESPSRVRTVSITGESIFCDCHVFERLGTCEHLDRAWQMHRREESRNKYRGLEMLPKNE</sequence>
<dbReference type="EMBL" id="JAGVSJ010000029">
    <property type="protein sequence ID" value="MBX8632484.1"/>
    <property type="molecule type" value="Genomic_DNA"/>
</dbReference>
<accession>A0A8J7YL61</accession>
<evidence type="ECO:0000313" key="3">
    <source>
        <dbReference type="Proteomes" id="UP000716004"/>
    </source>
</evidence>
<proteinExistence type="predicted"/>
<dbReference type="Proteomes" id="UP000716004">
    <property type="component" value="Unassembled WGS sequence"/>
</dbReference>
<reference evidence="1" key="1">
    <citation type="submission" date="2021-04" db="EMBL/GenBank/DDBJ databases">
        <title>Genomic insights into ecological role and evolution of a novel Thermoplasmata order Candidatus Sysuiplasmatales.</title>
        <authorList>
            <person name="Yuan Y."/>
        </authorList>
    </citation>
    <scope>NUCLEOTIDE SEQUENCE</scope>
    <source>
        <strain evidence="2">TUT19-bin139</strain>
        <strain evidence="1">YP2-bin.285</strain>
    </source>
</reference>
<organism evidence="1 3">
    <name type="scientific">Candidatus Sysuiplasma superficiale</name>
    <dbReference type="NCBI Taxonomy" id="2823368"/>
    <lineage>
        <taxon>Archaea</taxon>
        <taxon>Methanobacteriati</taxon>
        <taxon>Thermoplasmatota</taxon>
        <taxon>Thermoplasmata</taxon>
        <taxon>Candidatus Sysuiplasmatales</taxon>
        <taxon>Candidatus Sysuiplasmataceae</taxon>
        <taxon>Candidatus Sysuiplasma</taxon>
    </lineage>
</organism>
<dbReference type="Proteomes" id="UP000750197">
    <property type="component" value="Unassembled WGS sequence"/>
</dbReference>
<name>A0A8J7YL61_9ARCH</name>
<comment type="caution">
    <text evidence="1">The sequence shown here is derived from an EMBL/GenBank/DDBJ whole genome shotgun (WGS) entry which is preliminary data.</text>
</comment>
<dbReference type="AlphaFoldDB" id="A0A8J7YL61"/>